<reference evidence="8 9" key="1">
    <citation type="submission" date="2016-10" db="EMBL/GenBank/DDBJ databases">
        <authorList>
            <person name="de Groot N.N."/>
        </authorList>
    </citation>
    <scope>NUCLEOTIDE SEQUENCE [LARGE SCALE GENOMIC DNA]</scope>
    <source>
        <strain evidence="8 9">CGMCC 4.6858</strain>
    </source>
</reference>
<comment type="subcellular location">
    <subcellularLocation>
        <location evidence="1">Cell membrane</location>
        <topology evidence="1">Multi-pass membrane protein</topology>
    </subcellularLocation>
</comment>
<keyword evidence="6" id="KW-0472">Membrane</keyword>
<evidence type="ECO:0000259" key="7">
    <source>
        <dbReference type="Pfam" id="PF02706"/>
    </source>
</evidence>
<dbReference type="GO" id="GO:0005886">
    <property type="term" value="C:plasma membrane"/>
    <property type="evidence" value="ECO:0007669"/>
    <property type="project" value="UniProtKB-SubCell"/>
</dbReference>
<dbReference type="STRING" id="1045774.SAMN05421872_11087"/>
<dbReference type="EMBL" id="FMZM01000010">
    <property type="protein sequence ID" value="SDD70376.1"/>
    <property type="molecule type" value="Genomic_DNA"/>
</dbReference>
<keyword evidence="4" id="KW-0812">Transmembrane</keyword>
<dbReference type="PANTHER" id="PTHR32309">
    <property type="entry name" value="TYROSINE-PROTEIN KINASE"/>
    <property type="match status" value="1"/>
</dbReference>
<dbReference type="InterPro" id="IPR003856">
    <property type="entry name" value="LPS_length_determ_N"/>
</dbReference>
<evidence type="ECO:0000256" key="2">
    <source>
        <dbReference type="ARBA" id="ARBA00006683"/>
    </source>
</evidence>
<evidence type="ECO:0000313" key="9">
    <source>
        <dbReference type="Proteomes" id="UP000199034"/>
    </source>
</evidence>
<accession>A0A1G6WZB0</accession>
<keyword evidence="3" id="KW-1003">Cell membrane</keyword>
<proteinExistence type="inferred from homology"/>
<dbReference type="AlphaFoldDB" id="A0A1G6WZB0"/>
<evidence type="ECO:0000256" key="5">
    <source>
        <dbReference type="ARBA" id="ARBA00022989"/>
    </source>
</evidence>
<organism evidence="8 9">
    <name type="scientific">Nocardioides lianchengensis</name>
    <dbReference type="NCBI Taxonomy" id="1045774"/>
    <lineage>
        <taxon>Bacteria</taxon>
        <taxon>Bacillati</taxon>
        <taxon>Actinomycetota</taxon>
        <taxon>Actinomycetes</taxon>
        <taxon>Propionibacteriales</taxon>
        <taxon>Nocardioidaceae</taxon>
        <taxon>Nocardioides</taxon>
    </lineage>
</organism>
<dbReference type="Gene3D" id="3.40.50.300">
    <property type="entry name" value="P-loop containing nucleotide triphosphate hydrolases"/>
    <property type="match status" value="1"/>
</dbReference>
<keyword evidence="9" id="KW-1185">Reference proteome</keyword>
<dbReference type="Proteomes" id="UP000199034">
    <property type="component" value="Unassembled WGS sequence"/>
</dbReference>
<dbReference type="InterPro" id="IPR027417">
    <property type="entry name" value="P-loop_NTPase"/>
</dbReference>
<evidence type="ECO:0000256" key="3">
    <source>
        <dbReference type="ARBA" id="ARBA00022475"/>
    </source>
</evidence>
<dbReference type="InterPro" id="IPR050445">
    <property type="entry name" value="Bact_polysacc_biosynth/exp"/>
</dbReference>
<evidence type="ECO:0000256" key="4">
    <source>
        <dbReference type="ARBA" id="ARBA00022692"/>
    </source>
</evidence>
<dbReference type="PANTHER" id="PTHR32309:SF13">
    <property type="entry name" value="FERRIC ENTEROBACTIN TRANSPORT PROTEIN FEPE"/>
    <property type="match status" value="1"/>
</dbReference>
<dbReference type="OrthoDB" id="3773062at2"/>
<protein>
    <submittedName>
        <fullName evidence="8">Capsular polysaccharide biosynthesis protein</fullName>
    </submittedName>
</protein>
<keyword evidence="5" id="KW-1133">Transmembrane helix</keyword>
<dbReference type="SUPFAM" id="SSF52540">
    <property type="entry name" value="P-loop containing nucleoside triphosphate hydrolases"/>
    <property type="match status" value="1"/>
</dbReference>
<dbReference type="Pfam" id="PF02706">
    <property type="entry name" value="Wzz"/>
    <property type="match status" value="1"/>
</dbReference>
<name>A0A1G6WZB0_9ACTN</name>
<evidence type="ECO:0000256" key="1">
    <source>
        <dbReference type="ARBA" id="ARBA00004651"/>
    </source>
</evidence>
<evidence type="ECO:0000313" key="8">
    <source>
        <dbReference type="EMBL" id="SDD70376.1"/>
    </source>
</evidence>
<sequence>MELKEVGGALWRHKLLVLVVLLVTGSAAGLGLWAAPKTYTATTTVATAEDPAGAGVEDPDSLRGTLAELANSRDVLDEVRGRLSVDRSVDELRRSVAGAWVEGTILIQVTVDDADPQVAAEIANLVADVLPLYDPSTGSFLFTVSNEAVPPRTFSSPDLLLGGGVAVVLGLILATGAALMRDRRTTSVETPREAESAAGAPVLARIARPRDSTTLPSLYPGTAAADTFRRLRIALEAEASSEPVDLLVVAGATEDDASVWLGANLAVSLAVAGRQVVLVDGRLGTRHGRPIATAPGTAGLYDVLTGADLVDGLSQGPVDGLQVLPSGDWGGEPTERLLETRFATVMQEATRRFDVVVVLAPALDVCDDARVMAAGGSLVLTVSSGAVSPQQLHRAATRVRSVGARLLGTVLLSKQTTRAPRTVRAAA</sequence>
<gene>
    <name evidence="8" type="ORF">SAMN05421872_11087</name>
</gene>
<feature type="domain" description="Polysaccharide chain length determinant N-terminal" evidence="7">
    <location>
        <begin position="2"/>
        <end position="79"/>
    </location>
</feature>
<evidence type="ECO:0000256" key="6">
    <source>
        <dbReference type="ARBA" id="ARBA00023136"/>
    </source>
</evidence>
<comment type="similarity">
    <text evidence="2">Belongs to the CpsC/CapA family.</text>
</comment>
<dbReference type="RefSeq" id="WP_090859332.1">
    <property type="nucleotide sequence ID" value="NZ_FMZM01000010.1"/>
</dbReference>